<dbReference type="SMR" id="A0A3P6QFQ6"/>
<protein>
    <recommendedName>
        <fullName evidence="8">AWS domain-containing protein</fullName>
    </recommendedName>
</protein>
<evidence type="ECO:0000256" key="1">
    <source>
        <dbReference type="ARBA" id="ARBA00004123"/>
    </source>
</evidence>
<dbReference type="SUPFAM" id="SSF82199">
    <property type="entry name" value="SET domain"/>
    <property type="match status" value="1"/>
</dbReference>
<dbReference type="InterPro" id="IPR050777">
    <property type="entry name" value="SET2_Histone-Lys_MeTrsfase"/>
</dbReference>
<dbReference type="GO" id="GO:0005634">
    <property type="term" value="C:nucleus"/>
    <property type="evidence" value="ECO:0007669"/>
    <property type="project" value="UniProtKB-SubCell"/>
</dbReference>
<dbReference type="InterPro" id="IPR006560">
    <property type="entry name" value="AWS_dom"/>
</dbReference>
<dbReference type="Gene3D" id="2.170.270.10">
    <property type="entry name" value="SET domain"/>
    <property type="match status" value="1"/>
</dbReference>
<dbReference type="PROSITE" id="PS51215">
    <property type="entry name" value="AWS"/>
    <property type="match status" value="1"/>
</dbReference>
<comment type="subcellular location">
    <subcellularLocation>
        <location evidence="2">Chromosome</location>
    </subcellularLocation>
    <subcellularLocation>
        <location evidence="1">Nucleus</location>
    </subcellularLocation>
</comment>
<evidence type="ECO:0000256" key="7">
    <source>
        <dbReference type="ARBA" id="ARBA00023242"/>
    </source>
</evidence>
<dbReference type="GO" id="GO:0032259">
    <property type="term" value="P:methylation"/>
    <property type="evidence" value="ECO:0007669"/>
    <property type="project" value="UniProtKB-KW"/>
</dbReference>
<reference evidence="9 10" key="1">
    <citation type="submission" date="2018-11" db="EMBL/GenBank/DDBJ databases">
        <authorList>
            <consortium name="Pathogen Informatics"/>
        </authorList>
    </citation>
    <scope>NUCLEOTIDE SEQUENCE [LARGE SCALE GENOMIC DNA]</scope>
</reference>
<keyword evidence="4" id="KW-0489">Methyltransferase</keyword>
<evidence type="ECO:0000256" key="3">
    <source>
        <dbReference type="ARBA" id="ARBA00022454"/>
    </source>
</evidence>
<dbReference type="AlphaFoldDB" id="A0A3P6QFQ6"/>
<feature type="domain" description="AWS" evidence="8">
    <location>
        <begin position="32"/>
        <end position="83"/>
    </location>
</feature>
<dbReference type="EMBL" id="UYRU01005612">
    <property type="protein sequence ID" value="VDK39045.1"/>
    <property type="molecule type" value="Genomic_DNA"/>
</dbReference>
<name>A0A3P6QFQ6_DIBLA</name>
<dbReference type="Pfam" id="PF17907">
    <property type="entry name" value="AWS"/>
    <property type="match status" value="1"/>
</dbReference>
<dbReference type="GO" id="GO:0005694">
    <property type="term" value="C:chromosome"/>
    <property type="evidence" value="ECO:0007669"/>
    <property type="project" value="UniProtKB-SubCell"/>
</dbReference>
<evidence type="ECO:0000256" key="2">
    <source>
        <dbReference type="ARBA" id="ARBA00004286"/>
    </source>
</evidence>
<dbReference type="GO" id="GO:0042054">
    <property type="term" value="F:histone methyltransferase activity"/>
    <property type="evidence" value="ECO:0007669"/>
    <property type="project" value="InterPro"/>
</dbReference>
<sequence length="128" mass="14467">MTSAVLPSIASDLFLVNYPIGSVRLYRYTDLSEVLQCECKATPDVEPCGPNSGCINRELLFECVPGVCVHGEKCRNQRFTRREYPPQRPFWTGDERGWGLKTLCPIAKVGVALFYLTARLLCSPYRVF</sequence>
<dbReference type="Proteomes" id="UP000281553">
    <property type="component" value="Unassembled WGS sequence"/>
</dbReference>
<keyword evidence="10" id="KW-1185">Reference proteome</keyword>
<evidence type="ECO:0000259" key="8">
    <source>
        <dbReference type="PROSITE" id="PS51215"/>
    </source>
</evidence>
<dbReference type="PANTHER" id="PTHR22884">
    <property type="entry name" value="SET DOMAIN PROTEINS"/>
    <property type="match status" value="1"/>
</dbReference>
<evidence type="ECO:0000256" key="5">
    <source>
        <dbReference type="ARBA" id="ARBA00022679"/>
    </source>
</evidence>
<keyword evidence="5" id="KW-0808">Transferase</keyword>
<organism evidence="9 10">
    <name type="scientific">Dibothriocephalus latus</name>
    <name type="common">Fish tapeworm</name>
    <name type="synonym">Diphyllobothrium latum</name>
    <dbReference type="NCBI Taxonomy" id="60516"/>
    <lineage>
        <taxon>Eukaryota</taxon>
        <taxon>Metazoa</taxon>
        <taxon>Spiralia</taxon>
        <taxon>Lophotrochozoa</taxon>
        <taxon>Platyhelminthes</taxon>
        <taxon>Cestoda</taxon>
        <taxon>Eucestoda</taxon>
        <taxon>Diphyllobothriidea</taxon>
        <taxon>Diphyllobothriidae</taxon>
        <taxon>Dibothriocephalus</taxon>
    </lineage>
</organism>
<keyword evidence="3" id="KW-0158">Chromosome</keyword>
<keyword evidence="7" id="KW-0539">Nucleus</keyword>
<keyword evidence="6" id="KW-0949">S-adenosyl-L-methionine</keyword>
<evidence type="ECO:0000313" key="10">
    <source>
        <dbReference type="Proteomes" id="UP000281553"/>
    </source>
</evidence>
<evidence type="ECO:0000256" key="4">
    <source>
        <dbReference type="ARBA" id="ARBA00022603"/>
    </source>
</evidence>
<dbReference type="OrthoDB" id="422362at2759"/>
<dbReference type="SMART" id="SM00570">
    <property type="entry name" value="AWS"/>
    <property type="match status" value="1"/>
</dbReference>
<dbReference type="InterPro" id="IPR046341">
    <property type="entry name" value="SET_dom_sf"/>
</dbReference>
<evidence type="ECO:0000256" key="6">
    <source>
        <dbReference type="ARBA" id="ARBA00022691"/>
    </source>
</evidence>
<accession>A0A3P6QFQ6</accession>
<evidence type="ECO:0000313" key="9">
    <source>
        <dbReference type="EMBL" id="VDK39045.1"/>
    </source>
</evidence>
<gene>
    <name evidence="9" type="ORF">DILT_LOCUS998</name>
</gene>
<proteinExistence type="predicted"/>